<evidence type="ECO:0000313" key="1">
    <source>
        <dbReference type="EMBL" id="KGG86202.1"/>
    </source>
</evidence>
<accession>A0A0E3B9Y0</accession>
<dbReference type="AlphaFoldDB" id="A0A0E3B9Y0"/>
<reference evidence="1 2" key="1">
    <citation type="submission" date="2013-09" db="EMBL/GenBank/DDBJ databases">
        <title>High correlation between genotypes and phenotypes of environmental bacteria Comamonas testosteroni strains.</title>
        <authorList>
            <person name="Liu L."/>
            <person name="Zhu W."/>
            <person name="Xia X."/>
            <person name="Xu B."/>
            <person name="Luo M."/>
            <person name="Wang G."/>
        </authorList>
    </citation>
    <scope>NUCLEOTIDE SEQUENCE [LARGE SCALE GENOMIC DNA]</scope>
    <source>
        <strain evidence="1 2">JL14</strain>
    </source>
</reference>
<dbReference type="RefSeq" id="WP_034382207.1">
    <property type="nucleotide sequence ID" value="NZ_AWTN01000114.1"/>
</dbReference>
<dbReference type="EMBL" id="AWTN01000114">
    <property type="protein sequence ID" value="KGG86202.1"/>
    <property type="molecule type" value="Genomic_DNA"/>
</dbReference>
<dbReference type="Proteomes" id="UP000029567">
    <property type="component" value="Unassembled WGS sequence"/>
</dbReference>
<name>A0A0E3B9Y0_9BURK</name>
<evidence type="ECO:0000313" key="2">
    <source>
        <dbReference type="Proteomes" id="UP000029567"/>
    </source>
</evidence>
<comment type="caution">
    <text evidence="1">The sequence shown here is derived from an EMBL/GenBank/DDBJ whole genome shotgun (WGS) entry which is preliminary data.</text>
</comment>
<gene>
    <name evidence="1" type="ORF">P245_21015</name>
</gene>
<organism evidence="1 2">
    <name type="scientific">Comamonas thiooxydans</name>
    <dbReference type="NCBI Taxonomy" id="363952"/>
    <lineage>
        <taxon>Bacteria</taxon>
        <taxon>Pseudomonadati</taxon>
        <taxon>Pseudomonadota</taxon>
        <taxon>Betaproteobacteria</taxon>
        <taxon>Burkholderiales</taxon>
        <taxon>Comamonadaceae</taxon>
        <taxon>Comamonas</taxon>
    </lineage>
</organism>
<proteinExistence type="predicted"/>
<sequence length="238" mass="27320">MEYRKEREAAATAAIQEYDFAEVSEHITVAHWGAWECTNVDDELTCEVQMLLGSNTRDERVQFKVRFDPYSEKVIAAFAWDKDGNIWPPQTKIVFPKYGSDGPGYCGTLEYHIIGDQLLITEEVYEPPRRVWDKPLPQTTRSLTLPTSLPRLVGVSDYCKSKHEQLLLDNFSEMDVLEYVLDGQLCIQEDRIKILMFDDETVGYLMIHGECCYLSLVVPGHMRASIEAYDSETDVTLF</sequence>
<protein>
    <submittedName>
        <fullName evidence="1">Uncharacterized protein</fullName>
    </submittedName>
</protein>